<evidence type="ECO:0000313" key="2">
    <source>
        <dbReference type="EMBL" id="AYV85906.1"/>
    </source>
</evidence>
<feature type="transmembrane region" description="Helical" evidence="1">
    <location>
        <begin position="133"/>
        <end position="155"/>
    </location>
</feature>
<reference evidence="2" key="1">
    <citation type="submission" date="2018-10" db="EMBL/GenBank/DDBJ databases">
        <title>Hidden diversity of soil giant viruses.</title>
        <authorList>
            <person name="Schulz F."/>
            <person name="Alteio L."/>
            <person name="Goudeau D."/>
            <person name="Ryan E.M."/>
            <person name="Malmstrom R.R."/>
            <person name="Blanchard J."/>
            <person name="Woyke T."/>
        </authorList>
    </citation>
    <scope>NUCLEOTIDE SEQUENCE</scope>
    <source>
        <strain evidence="2">SOV1</strain>
    </source>
</reference>
<feature type="transmembrane region" description="Helical" evidence="1">
    <location>
        <begin position="167"/>
        <end position="187"/>
    </location>
</feature>
<gene>
    <name evidence="2" type="ORF">Solivirus1_63</name>
</gene>
<sequence length="255" mass="28894">MNSTNCSNSVGDLNVYGIISSLYYILFGLLGLFVNNSFMNDINTYLVMTGIGYIIYFSGTENYIYSRSIIMCTATLFYKLVAEIIKRYTDERFDASEMIIGIAGNRFYRLPVAISSLLIGAYVSLTISYFNNYFIIAFLLLTQFMTIYTVISFFPKGTSLYTITRKMCLSILISALLGSIGLGTSYICIPNLYAWFQLFIGAPIANICIPYCLYTSSQLLLLIRGKNLRRRVNVRGTKFIFIAYYIGRDAIENEV</sequence>
<accession>A0A3G5AFB4</accession>
<dbReference type="EMBL" id="MK072489">
    <property type="protein sequence ID" value="AYV85906.1"/>
    <property type="molecule type" value="Genomic_DNA"/>
</dbReference>
<keyword evidence="1" id="KW-0472">Membrane</keyword>
<feature type="transmembrane region" description="Helical" evidence="1">
    <location>
        <begin position="42"/>
        <end position="58"/>
    </location>
</feature>
<feature type="transmembrane region" description="Helical" evidence="1">
    <location>
        <begin position="15"/>
        <end position="35"/>
    </location>
</feature>
<keyword evidence="1" id="KW-0812">Transmembrane</keyword>
<protein>
    <submittedName>
        <fullName evidence="2">Uncharacterized protein</fullName>
    </submittedName>
</protein>
<name>A0A3G5AFB4_9VIRU</name>
<organism evidence="2">
    <name type="scientific">Solivirus sp</name>
    <dbReference type="NCBI Taxonomy" id="2487772"/>
    <lineage>
        <taxon>Viruses</taxon>
        <taxon>Pithoviruses</taxon>
    </lineage>
</organism>
<feature type="transmembrane region" description="Helical" evidence="1">
    <location>
        <begin position="193"/>
        <end position="223"/>
    </location>
</feature>
<keyword evidence="1" id="KW-1133">Transmembrane helix</keyword>
<feature type="transmembrane region" description="Helical" evidence="1">
    <location>
        <begin position="106"/>
        <end position="127"/>
    </location>
</feature>
<evidence type="ECO:0000256" key="1">
    <source>
        <dbReference type="SAM" id="Phobius"/>
    </source>
</evidence>
<proteinExistence type="predicted"/>